<dbReference type="Pfam" id="PF00975">
    <property type="entry name" value="Thioesterase"/>
    <property type="match status" value="1"/>
</dbReference>
<dbReference type="CDD" id="cd00833">
    <property type="entry name" value="PKS"/>
    <property type="match status" value="1"/>
</dbReference>
<dbReference type="InterPro" id="IPR055123">
    <property type="entry name" value="SpnB-like_Rossmann"/>
</dbReference>
<dbReference type="Proteomes" id="UP000215005">
    <property type="component" value="Chromosome"/>
</dbReference>
<keyword evidence="5" id="KW-0808">Transferase</keyword>
<dbReference type="SUPFAM" id="SSF55048">
    <property type="entry name" value="Probable ACP-binding domain of malonyl-CoA ACP transacylase"/>
    <property type="match status" value="1"/>
</dbReference>
<name>A0A223SAZ5_9ACTN</name>
<dbReference type="SMART" id="SM00824">
    <property type="entry name" value="PKS_TE"/>
    <property type="match status" value="1"/>
</dbReference>
<dbReference type="Pfam" id="PF02801">
    <property type="entry name" value="Ketoacyl-synt_C"/>
    <property type="match status" value="1"/>
</dbReference>
<dbReference type="GO" id="GO:0004315">
    <property type="term" value="F:3-oxoacyl-[acyl-carrier-protein] synthase activity"/>
    <property type="evidence" value="ECO:0007669"/>
    <property type="project" value="InterPro"/>
</dbReference>
<evidence type="ECO:0000256" key="7">
    <source>
        <dbReference type="ARBA" id="ARBA00023268"/>
    </source>
</evidence>
<dbReference type="InterPro" id="IPR036291">
    <property type="entry name" value="NAD(P)-bd_dom_sf"/>
</dbReference>
<dbReference type="InterPro" id="IPR001227">
    <property type="entry name" value="Ac_transferase_dom_sf"/>
</dbReference>
<dbReference type="Gene3D" id="3.40.50.1820">
    <property type="entry name" value="alpha/beta hydrolase"/>
    <property type="match status" value="1"/>
</dbReference>
<dbReference type="OrthoDB" id="4537517at2"/>
<feature type="active site" description="Proton acceptor; for dehydratase activity" evidence="9">
    <location>
        <position position="970"/>
    </location>
</feature>
<keyword evidence="14" id="KW-1185">Reference proteome</keyword>
<dbReference type="PROSITE" id="PS52004">
    <property type="entry name" value="KS3_2"/>
    <property type="match status" value="1"/>
</dbReference>
<dbReference type="SMART" id="SM00827">
    <property type="entry name" value="PKS_AT"/>
    <property type="match status" value="1"/>
</dbReference>
<evidence type="ECO:0000313" key="13">
    <source>
        <dbReference type="EMBL" id="ASU85341.1"/>
    </source>
</evidence>
<dbReference type="InterPro" id="IPR014043">
    <property type="entry name" value="Acyl_transferase_dom"/>
</dbReference>
<dbReference type="SMART" id="SM00822">
    <property type="entry name" value="PKS_KR"/>
    <property type="match status" value="1"/>
</dbReference>
<evidence type="ECO:0000259" key="10">
    <source>
        <dbReference type="PROSITE" id="PS50075"/>
    </source>
</evidence>
<dbReference type="InterPro" id="IPR036736">
    <property type="entry name" value="ACP-like_sf"/>
</dbReference>
<dbReference type="InterPro" id="IPR009081">
    <property type="entry name" value="PP-bd_ACP"/>
</dbReference>
<dbReference type="FunFam" id="3.40.47.10:FF:000019">
    <property type="entry name" value="Polyketide synthase type I"/>
    <property type="match status" value="1"/>
</dbReference>
<dbReference type="SUPFAM" id="SSF52151">
    <property type="entry name" value="FabD/lysophospholipase-like"/>
    <property type="match status" value="1"/>
</dbReference>
<dbReference type="SMART" id="SM00825">
    <property type="entry name" value="PKS_KS"/>
    <property type="match status" value="1"/>
</dbReference>
<feature type="active site" description="Proton donor; for dehydratase activity" evidence="9">
    <location>
        <position position="1137"/>
    </location>
</feature>
<dbReference type="SMART" id="SM00823">
    <property type="entry name" value="PKS_PP"/>
    <property type="match status" value="1"/>
</dbReference>
<keyword evidence="3" id="KW-0596">Phosphopantetheine</keyword>
<dbReference type="InterPro" id="IPR006162">
    <property type="entry name" value="Ppantetheine_attach_site"/>
</dbReference>
<protein>
    <submittedName>
        <fullName evidence="13">Uncharacterized protein</fullName>
    </submittedName>
</protein>
<evidence type="ECO:0000259" key="11">
    <source>
        <dbReference type="PROSITE" id="PS52004"/>
    </source>
</evidence>
<dbReference type="InterPro" id="IPR049552">
    <property type="entry name" value="PKS_DH_N"/>
</dbReference>
<dbReference type="GO" id="GO:0004312">
    <property type="term" value="F:fatty acid synthase activity"/>
    <property type="evidence" value="ECO:0007669"/>
    <property type="project" value="TreeGrafter"/>
</dbReference>
<dbReference type="Pfam" id="PF14765">
    <property type="entry name" value="PS-DH"/>
    <property type="match status" value="1"/>
</dbReference>
<dbReference type="InterPro" id="IPR020802">
    <property type="entry name" value="TesA-like"/>
</dbReference>
<dbReference type="InterPro" id="IPR016035">
    <property type="entry name" value="Acyl_Trfase/lysoPLipase"/>
</dbReference>
<evidence type="ECO:0000313" key="14">
    <source>
        <dbReference type="Proteomes" id="UP000215005"/>
    </source>
</evidence>
<feature type="region of interest" description="C-terminal hotdog fold" evidence="9">
    <location>
        <begin position="1076"/>
        <end position="1216"/>
    </location>
</feature>
<evidence type="ECO:0000256" key="5">
    <source>
        <dbReference type="ARBA" id="ARBA00022679"/>
    </source>
</evidence>
<dbReference type="InterPro" id="IPR029058">
    <property type="entry name" value="AB_hydrolase_fold"/>
</dbReference>
<accession>A0A223SAZ5</accession>
<dbReference type="Pfam" id="PF16197">
    <property type="entry name" value="KAsynt_C_assoc"/>
    <property type="match status" value="1"/>
</dbReference>
<dbReference type="PROSITE" id="PS00012">
    <property type="entry name" value="PHOSPHOPANTETHEINE"/>
    <property type="match status" value="1"/>
</dbReference>
<dbReference type="GO" id="GO:0033068">
    <property type="term" value="P:macrolide biosynthetic process"/>
    <property type="evidence" value="ECO:0007669"/>
    <property type="project" value="UniProtKB-ARBA"/>
</dbReference>
<evidence type="ECO:0000256" key="9">
    <source>
        <dbReference type="PROSITE-ProRule" id="PRU01363"/>
    </source>
</evidence>
<dbReference type="SUPFAM" id="SSF53474">
    <property type="entry name" value="alpha/beta-Hydrolases"/>
    <property type="match status" value="1"/>
</dbReference>
<dbReference type="InterPro" id="IPR016036">
    <property type="entry name" value="Malonyl_transacylase_ACP-bd"/>
</dbReference>
<dbReference type="FunFam" id="3.40.366.10:FF:000002">
    <property type="entry name" value="Probable polyketide synthase 2"/>
    <property type="match status" value="1"/>
</dbReference>
<dbReference type="GO" id="GO:0006633">
    <property type="term" value="P:fatty acid biosynthetic process"/>
    <property type="evidence" value="ECO:0007669"/>
    <property type="project" value="InterPro"/>
</dbReference>
<dbReference type="InterPro" id="IPR032821">
    <property type="entry name" value="PKS_assoc"/>
</dbReference>
<dbReference type="InterPro" id="IPR020806">
    <property type="entry name" value="PKS_PP-bd"/>
</dbReference>
<dbReference type="Pfam" id="PF21089">
    <property type="entry name" value="PKS_DH_N"/>
    <property type="match status" value="1"/>
</dbReference>
<dbReference type="Pfam" id="PF22953">
    <property type="entry name" value="SpnB_Rossmann"/>
    <property type="match status" value="1"/>
</dbReference>
<dbReference type="Pfam" id="PF00109">
    <property type="entry name" value="ketoacyl-synt"/>
    <property type="match status" value="1"/>
</dbReference>
<evidence type="ECO:0000256" key="1">
    <source>
        <dbReference type="ARBA" id="ARBA00001957"/>
    </source>
</evidence>
<dbReference type="Pfam" id="PF08659">
    <property type="entry name" value="KR"/>
    <property type="match status" value="1"/>
</dbReference>
<dbReference type="InterPro" id="IPR049551">
    <property type="entry name" value="PKS_DH_C"/>
</dbReference>
<feature type="region of interest" description="N-terminal hotdog fold" evidence="9">
    <location>
        <begin position="938"/>
        <end position="1063"/>
    </location>
</feature>
<dbReference type="InterPro" id="IPR042104">
    <property type="entry name" value="PKS_dehydratase_sf"/>
</dbReference>
<dbReference type="InterPro" id="IPR016039">
    <property type="entry name" value="Thiolase-like"/>
</dbReference>
<dbReference type="PROSITE" id="PS00606">
    <property type="entry name" value="KS3_1"/>
    <property type="match status" value="1"/>
</dbReference>
<dbReference type="Pfam" id="PF00698">
    <property type="entry name" value="Acyl_transf_1"/>
    <property type="match status" value="1"/>
</dbReference>
<dbReference type="InterPro" id="IPR020841">
    <property type="entry name" value="PKS_Beta-ketoAc_synthase_dom"/>
</dbReference>
<keyword evidence="7" id="KW-0511">Multifunctional enzyme</keyword>
<keyword evidence="4" id="KW-0597">Phosphoprotein</keyword>
<dbReference type="InterPro" id="IPR014030">
    <property type="entry name" value="Ketoacyl_synth_N"/>
</dbReference>
<comment type="cofactor">
    <cofactor evidence="1">
        <name>pantetheine 4'-phosphate</name>
        <dbReference type="ChEBI" id="CHEBI:47942"/>
    </cofactor>
</comment>
<evidence type="ECO:0000256" key="8">
    <source>
        <dbReference type="ARBA" id="ARBA00023315"/>
    </source>
</evidence>
<dbReference type="Pfam" id="PF08990">
    <property type="entry name" value="Docking"/>
    <property type="match status" value="1"/>
</dbReference>
<dbReference type="InterPro" id="IPR013968">
    <property type="entry name" value="PKS_KR"/>
</dbReference>
<dbReference type="InterPro" id="IPR050091">
    <property type="entry name" value="PKS_NRPS_Biosynth_Enz"/>
</dbReference>
<dbReference type="InterPro" id="IPR020807">
    <property type="entry name" value="PKS_DH"/>
</dbReference>
<dbReference type="PANTHER" id="PTHR43775:SF51">
    <property type="entry name" value="INACTIVE PHENOLPHTHIOCEROL SYNTHESIS POLYKETIDE SYNTHASE TYPE I PKS1-RELATED"/>
    <property type="match status" value="1"/>
</dbReference>
<proteinExistence type="predicted"/>
<dbReference type="Gene3D" id="3.40.366.10">
    <property type="entry name" value="Malonyl-Coenzyme A Acyl Carrier Protein, domain 2"/>
    <property type="match status" value="1"/>
</dbReference>
<dbReference type="Gene3D" id="1.10.1200.10">
    <property type="entry name" value="ACP-like"/>
    <property type="match status" value="1"/>
</dbReference>
<dbReference type="PROSITE" id="PS50075">
    <property type="entry name" value="CARRIER"/>
    <property type="match status" value="1"/>
</dbReference>
<dbReference type="InterPro" id="IPR057326">
    <property type="entry name" value="KR_dom"/>
</dbReference>
<evidence type="ECO:0000256" key="3">
    <source>
        <dbReference type="ARBA" id="ARBA00022450"/>
    </source>
</evidence>
<keyword evidence="8" id="KW-0012">Acyltransferase</keyword>
<dbReference type="InterPro" id="IPR018201">
    <property type="entry name" value="Ketoacyl_synth_AS"/>
</dbReference>
<dbReference type="Gene3D" id="3.40.47.10">
    <property type="match status" value="1"/>
</dbReference>
<dbReference type="SUPFAM" id="SSF53901">
    <property type="entry name" value="Thiolase-like"/>
    <property type="match status" value="1"/>
</dbReference>
<dbReference type="InterPro" id="IPR015083">
    <property type="entry name" value="NorB/c/GfsB-D-like_docking"/>
</dbReference>
<keyword evidence="6" id="KW-0045">Antibiotic biosynthesis</keyword>
<dbReference type="PANTHER" id="PTHR43775">
    <property type="entry name" value="FATTY ACID SYNTHASE"/>
    <property type="match status" value="1"/>
</dbReference>
<dbReference type="Gene3D" id="3.30.70.3290">
    <property type="match status" value="1"/>
</dbReference>
<evidence type="ECO:0000256" key="4">
    <source>
        <dbReference type="ARBA" id="ARBA00022553"/>
    </source>
</evidence>
<dbReference type="Pfam" id="PF00550">
    <property type="entry name" value="PP-binding"/>
    <property type="match status" value="1"/>
</dbReference>
<dbReference type="SUPFAM" id="SSF51735">
    <property type="entry name" value="NAD(P)-binding Rossmann-fold domains"/>
    <property type="match status" value="2"/>
</dbReference>
<dbReference type="SMART" id="SM00826">
    <property type="entry name" value="PKS_DH"/>
    <property type="match status" value="1"/>
</dbReference>
<dbReference type="PROSITE" id="PS52019">
    <property type="entry name" value="PKS_MFAS_DH"/>
    <property type="match status" value="1"/>
</dbReference>
<dbReference type="KEGG" id="ngv:CDO52_23355"/>
<feature type="domain" description="Ketosynthase family 3 (KS3)" evidence="11">
    <location>
        <begin position="36"/>
        <end position="448"/>
    </location>
</feature>
<evidence type="ECO:0000256" key="2">
    <source>
        <dbReference type="ARBA" id="ARBA00004792"/>
    </source>
</evidence>
<feature type="domain" description="Carrier" evidence="10">
    <location>
        <begin position="1700"/>
        <end position="1775"/>
    </location>
</feature>
<evidence type="ECO:0000259" key="12">
    <source>
        <dbReference type="PROSITE" id="PS52019"/>
    </source>
</evidence>
<organism evidence="13 14">
    <name type="scientific">Nocardiopsis gilva YIM 90087</name>
    <dbReference type="NCBI Taxonomy" id="1235441"/>
    <lineage>
        <taxon>Bacteria</taxon>
        <taxon>Bacillati</taxon>
        <taxon>Actinomycetota</taxon>
        <taxon>Actinomycetes</taxon>
        <taxon>Streptosporangiales</taxon>
        <taxon>Nocardiopsidaceae</taxon>
        <taxon>Nocardiopsis</taxon>
    </lineage>
</organism>
<dbReference type="EMBL" id="CP022753">
    <property type="protein sequence ID" value="ASU85341.1"/>
    <property type="molecule type" value="Genomic_DNA"/>
</dbReference>
<dbReference type="InterPro" id="IPR014031">
    <property type="entry name" value="Ketoacyl_synth_C"/>
</dbReference>
<dbReference type="Gene3D" id="3.40.50.720">
    <property type="entry name" value="NAD(P)-binding Rossmann-like Domain"/>
    <property type="match status" value="1"/>
</dbReference>
<comment type="pathway">
    <text evidence="2">Antibiotic biosynthesis.</text>
</comment>
<gene>
    <name evidence="13" type="ORF">CDO52_23355</name>
</gene>
<sequence length="2078" mass="219028">MVWVNDEKKLLDYLRRTTADLRNARKRVVEAEQREREPIAIIGMSCRFPGGVESPEDLWRLVDEGRDVVGDFPDGRGWDLAGLYDPEPGKSGKCYVNQGAFLYDAADFDADFFGISPREAKDCDPQQRLLLESAWEAIESAGIDPTTLKGSPTGVFAGVMYHDYGLGNTTGSIVSGRVSYTLGLEGPSVSVDTACSSALVGLHMAAQSLRRQECTLALVGGVTVMATPDAFLYFSELRGLAPDGRCKSFAGGADGAGWGEGVGTLLVERLSDAEKNGHPILAVVRGSALNQDGASSGLTAPHGPSQVRVIEQALADARLSPEHVDAVEAHGTGTALGDPIEAQALISTYGKDRPADHPLWIGSIKSNMGHTQAVAGIAGVIKMVMAMRNDRLPKTLHVDEPSPQIEWSEGGIGLLTEPVAWPRTGEPRRAAVSSFGISGTNAHVILEEAPEPEAEPEESPGIGAPESMSAASQAVPWVISGKTPEALRAQASKLHGYLEARPERDADVAAVGYSLATSRTAFDHRAVVIGTDRDELMQGLAALAQGEPATNVVQGTCAAEAPQVVFVFPGQGSQWAGMAVGLLDSSPVFAQRMGECARALKPFVDWDLFEVLRGESGAPTLDSVDVVQPVLWAVMVSLAELWRSYGVEPSAVVGHSQGEIAAACVAGALSLDDGARVACLRSQIIAGRLAGKGGMASVVAPVARVRDLVSAWGGRIQVAAENGPSLVAVSGDGDLLDELIQRLQEEGIRARRIDVDYASHSVLVEEARDDLLKAFEGVSTRSSDIAFHSTVTGGRLDTAELDAEYWYTNVRSTVRFEETVRGLLDAGAGAFVEVSAHPVLTMGLDQSIGAEGASAATVETLRRDEDSTTRFATSLAEAYVRGVPVDWGRAFAGSRARRVDLPTYAFQRERYWMDATGPRTGGARMMAGATAGLDPVDHPVLSAAMPAPDTGGVVLSGRVARGSHRWLADHAVGDTVLYPGTGFVELAIRAGDEVGCGVLKELTLEAPLVLPEQGGVVLQVVVGGRDESGTRSLSIYSHAENGPRDEAWTRHATGTVTDAVAGHNGADLTDWPPADATSLAVDGAYEHLAENGYGYGPMFRGLRAAWKRGDELFAEVALPDEAQADAARFGVHPALLDSALHVALLPEDEAEGNGTVFLPFGWNGVSLHAVGATELRVRLASAPEGGAELTVADTTGEPVLSVDSLVVRPVPAEQLKASTQSSHESLYQLKWNPAPALSRSTPVNQDMATIGSDALGLGDDADHFTDVAELATAIKNGREAPDTVVARVAPAPGNLPDAAHSAACEALDLLQTWLAHDQLTSPRLMVVTDGAVAVGSDEESSNLSLSPVWGLVRSAQAENPGRITLVDADTTSEEGLADLQGAVAASDEPQVALRSGTAWVPRLARAIASDAADQADTWDPEGTVLITGGTGGLSALAAKHLITEHGVRHLLLASRRGPHAPGAVELHSELVRLGATVTIAACDVSDRTALSDLLETIPAEHPLTGVVHTAGVLDDGVIGSLTAERLAKVLRPKVDAAWNLHDLTRDLDLSAFVLFSSAAGVLGNPGQGNYAAANAFLDALAEHRRSLGLPGRSMAWGLWAHSSGLTEGLGGADTSRISQGGVLPLSDAEGLELFDAATNVESPLSIPVRLDLESLAASGDLPPLFQGLVRRPKRRVVSGQADVDSLRDRLAGQPRERIETEILELVRTHVAAVLGHGGPEDIDPERNFFESGFDSLTVMELRNGLSTATGMALPQMVVFDNANSAALARQIAALLVGELDDGAAGDPTETEEVDDLHARLRDAVLSGDAEKGLAMLRVAAEERPKFTSPDDLAEIPAPVQLAEGVKYPRLICVSTPMATGGVHQFSRLVTHLRGVRHISAVPVPGFAHGEKVPATGRCALETIAESVLRAADGQPFALLGYSSGGLLAQAVAGHLQKERAIHPAGVVMLDTYPIKGRTGAPIFERLIGGLFDREATYGWFDATRLTGQAAYMNLLLDMDTEASKAPVFFVGAEDSFDPTPDDSTPADWAATWESATRTRRVPGDHFTMVEDHAETTAHAVEEWLMTLRQGAQVVPGLM</sequence>
<evidence type="ECO:0000256" key="6">
    <source>
        <dbReference type="ARBA" id="ARBA00023194"/>
    </source>
</evidence>
<dbReference type="InterPro" id="IPR049900">
    <property type="entry name" value="PKS_mFAS_DH"/>
</dbReference>
<dbReference type="Gene3D" id="3.10.129.110">
    <property type="entry name" value="Polyketide synthase dehydratase"/>
    <property type="match status" value="1"/>
</dbReference>
<dbReference type="CDD" id="cd08956">
    <property type="entry name" value="KR_3_FAS_SDR_x"/>
    <property type="match status" value="1"/>
</dbReference>
<dbReference type="GO" id="GO:0031177">
    <property type="term" value="F:phosphopantetheine binding"/>
    <property type="evidence" value="ECO:0007669"/>
    <property type="project" value="InterPro"/>
</dbReference>
<feature type="domain" description="PKS/mFAS DH" evidence="12">
    <location>
        <begin position="938"/>
        <end position="1216"/>
    </location>
</feature>
<reference evidence="13 14" key="1">
    <citation type="submission" date="2017-08" db="EMBL/GenBank/DDBJ databases">
        <title>The complete genome sequence of Nocardiopsis gilva YIM 90087.</title>
        <authorList>
            <person name="Yin M."/>
            <person name="Tang S."/>
        </authorList>
    </citation>
    <scope>NUCLEOTIDE SEQUENCE [LARGE SCALE GENOMIC DNA]</scope>
    <source>
        <strain evidence="13 14">YIM 90087</strain>
    </source>
</reference>
<dbReference type="InterPro" id="IPR001031">
    <property type="entry name" value="Thioesterase"/>
</dbReference>